<dbReference type="Gene3D" id="2.20.110.10">
    <property type="entry name" value="Histone H3 K4-specific methyltransferase SET7/9 N-terminal domain"/>
    <property type="match status" value="1"/>
</dbReference>
<reference evidence="7 8" key="1">
    <citation type="submission" date="2017-03" db="EMBL/GenBank/DDBJ databases">
        <title>Genome of the blue death feigning beetle - Asbolus verrucosus.</title>
        <authorList>
            <person name="Rider S.D."/>
        </authorList>
    </citation>
    <scope>NUCLEOTIDE SEQUENCE [LARGE SCALE GENOMIC DNA]</scope>
    <source>
        <strain evidence="7">Butters</strain>
        <tissue evidence="7">Head and leg muscle</tissue>
    </source>
</reference>
<name>A0A482VCS6_ASBVE</name>
<evidence type="ECO:0000256" key="1">
    <source>
        <dbReference type="ARBA" id="ARBA00004230"/>
    </source>
</evidence>
<keyword evidence="3" id="KW-0677">Repeat</keyword>
<evidence type="ECO:0000313" key="8">
    <source>
        <dbReference type="Proteomes" id="UP000292052"/>
    </source>
</evidence>
<evidence type="ECO:0000256" key="6">
    <source>
        <dbReference type="ARBA" id="ARBA00023273"/>
    </source>
</evidence>
<dbReference type="InterPro" id="IPR003409">
    <property type="entry name" value="MORN"/>
</dbReference>
<feature type="non-terminal residue" evidence="7">
    <location>
        <position position="213"/>
    </location>
</feature>
<evidence type="ECO:0000256" key="3">
    <source>
        <dbReference type="ARBA" id="ARBA00022737"/>
    </source>
</evidence>
<dbReference type="SUPFAM" id="SSF82185">
    <property type="entry name" value="Histone H3 K4-specific methyltransferase SET7/9 N-terminal domain"/>
    <property type="match status" value="1"/>
</dbReference>
<comment type="subcellular location">
    <subcellularLocation>
        <location evidence="1">Cell projection</location>
        <location evidence="1">Cilium</location>
        <location evidence="1">Flagellum</location>
    </subcellularLocation>
</comment>
<dbReference type="GO" id="GO:0031514">
    <property type="term" value="C:motile cilium"/>
    <property type="evidence" value="ECO:0007669"/>
    <property type="project" value="UniProtKB-SubCell"/>
</dbReference>
<sequence length="213" mass="24591">MPHDRSRLVSLSIDWENIVKDSIDEKQKRLMEIFLSGGGAICDREKVFFLTGSSYVGKWNALGMAVYGTYLYPQGCEYEGAFSDGRFHGVGTLTYPMGQKLEGIWEKGKMVSYNFSNVDGLDYTYPWPYCRFPDRRFNVSHREGLQPAGREFLTNQQPTRPVLPEMYDVGDGFFNAEDKTLIEARDPEDYKNLEMRDSIVIEPTEDDFWMHSI</sequence>
<evidence type="ECO:0000313" key="7">
    <source>
        <dbReference type="EMBL" id="RZB41030.1"/>
    </source>
</evidence>
<keyword evidence="6" id="KW-0966">Cell projection</keyword>
<dbReference type="SMART" id="SM00698">
    <property type="entry name" value="MORN"/>
    <property type="match status" value="1"/>
</dbReference>
<evidence type="ECO:0000256" key="5">
    <source>
        <dbReference type="ARBA" id="ARBA00023069"/>
    </source>
</evidence>
<evidence type="ECO:0000256" key="4">
    <source>
        <dbReference type="ARBA" id="ARBA00022846"/>
    </source>
</evidence>
<comment type="caution">
    <text evidence="7">The sequence shown here is derived from an EMBL/GenBank/DDBJ whole genome shotgun (WGS) entry which is preliminary data.</text>
</comment>
<dbReference type="PANTHER" id="PTHR46437:SF1">
    <property type="entry name" value="MORN REPEAT-CONTAINING PROTEIN 5"/>
    <property type="match status" value="1"/>
</dbReference>
<keyword evidence="4" id="KW-0282">Flagellum</keyword>
<evidence type="ECO:0000256" key="2">
    <source>
        <dbReference type="ARBA" id="ARBA00016322"/>
    </source>
</evidence>
<dbReference type="Proteomes" id="UP000292052">
    <property type="component" value="Unassembled WGS sequence"/>
</dbReference>
<keyword evidence="8" id="KW-1185">Reference proteome</keyword>
<keyword evidence="5" id="KW-0969">Cilium</keyword>
<dbReference type="PANTHER" id="PTHR46437">
    <property type="entry name" value="MORN REPEAT-CONTAINING PROTEIN 5"/>
    <property type="match status" value="1"/>
</dbReference>
<proteinExistence type="predicted"/>
<dbReference type="OrthoDB" id="300500at2759"/>
<dbReference type="Pfam" id="PF02493">
    <property type="entry name" value="MORN"/>
    <property type="match status" value="2"/>
</dbReference>
<dbReference type="STRING" id="1661398.A0A482VCS6"/>
<protein>
    <recommendedName>
        <fullName evidence="2">MORN repeat-containing protein 5</fullName>
    </recommendedName>
</protein>
<gene>
    <name evidence="7" type="ORF">BDFB_011009</name>
</gene>
<organism evidence="7 8">
    <name type="scientific">Asbolus verrucosus</name>
    <name type="common">Desert ironclad beetle</name>
    <dbReference type="NCBI Taxonomy" id="1661398"/>
    <lineage>
        <taxon>Eukaryota</taxon>
        <taxon>Metazoa</taxon>
        <taxon>Ecdysozoa</taxon>
        <taxon>Arthropoda</taxon>
        <taxon>Hexapoda</taxon>
        <taxon>Insecta</taxon>
        <taxon>Pterygota</taxon>
        <taxon>Neoptera</taxon>
        <taxon>Endopterygota</taxon>
        <taxon>Coleoptera</taxon>
        <taxon>Polyphaga</taxon>
        <taxon>Cucujiformia</taxon>
        <taxon>Tenebrionidae</taxon>
        <taxon>Pimeliinae</taxon>
        <taxon>Asbolus</taxon>
    </lineage>
</organism>
<accession>A0A482VCS6</accession>
<dbReference type="InterPro" id="IPR042814">
    <property type="entry name" value="Morn5"/>
</dbReference>
<dbReference type="EMBL" id="QDEB01113876">
    <property type="protein sequence ID" value="RZB41030.1"/>
    <property type="molecule type" value="Genomic_DNA"/>
</dbReference>
<dbReference type="AlphaFoldDB" id="A0A482VCS6"/>